<protein>
    <submittedName>
        <fullName evidence="1">Cysteine-rich secretory protein-related</fullName>
    </submittedName>
</protein>
<comment type="caution">
    <text evidence="1">The sequence shown here is derived from an EMBL/GenBank/DDBJ whole genome shotgun (WGS) entry which is preliminary data.</text>
</comment>
<reference evidence="1" key="1">
    <citation type="submission" date="2022-04" db="EMBL/GenBank/DDBJ databases">
        <title>Chromosome-scale genome assembly of Holotrichia oblita Faldermann.</title>
        <authorList>
            <person name="Rongchong L."/>
        </authorList>
    </citation>
    <scope>NUCLEOTIDE SEQUENCE</scope>
    <source>
        <strain evidence="1">81SQS9</strain>
    </source>
</reference>
<gene>
    <name evidence="1" type="ORF">MML48_5g00007153</name>
</gene>
<evidence type="ECO:0000313" key="1">
    <source>
        <dbReference type="EMBL" id="KAI4460966.1"/>
    </source>
</evidence>
<proteinExistence type="predicted"/>
<dbReference type="EMBL" id="CM043019">
    <property type="protein sequence ID" value="KAI4460966.1"/>
    <property type="molecule type" value="Genomic_DNA"/>
</dbReference>
<evidence type="ECO:0000313" key="2">
    <source>
        <dbReference type="Proteomes" id="UP001056778"/>
    </source>
</evidence>
<name>A0ACB9T2D1_HOLOL</name>
<organism evidence="1 2">
    <name type="scientific">Holotrichia oblita</name>
    <name type="common">Chafer beetle</name>
    <dbReference type="NCBI Taxonomy" id="644536"/>
    <lineage>
        <taxon>Eukaryota</taxon>
        <taxon>Metazoa</taxon>
        <taxon>Ecdysozoa</taxon>
        <taxon>Arthropoda</taxon>
        <taxon>Hexapoda</taxon>
        <taxon>Insecta</taxon>
        <taxon>Pterygota</taxon>
        <taxon>Neoptera</taxon>
        <taxon>Endopterygota</taxon>
        <taxon>Coleoptera</taxon>
        <taxon>Polyphaga</taxon>
        <taxon>Scarabaeiformia</taxon>
        <taxon>Scarabaeidae</taxon>
        <taxon>Melolonthinae</taxon>
        <taxon>Holotrichia</taxon>
    </lineage>
</organism>
<sequence>MIIKIVIIYELVNMIFAESTDYCALKCDGPEGVNENTACKCETGSDCGNEPQLLIPDEETKQYIIKLHNEAREKVASGSTRLPAASNLNALAYDDQLQYTATCWAKQCAFRHDRCRRTEHFQTAGQNIFTSTGECDGKTVFKTVVDLWYSEIDEASVDCIRYYTGCSGHFTQLVWAMTTHVGCSRILANGQCLIACNYGPAGNMLGNPVYNEGSINCLREPIYTSLCKSADPITAAADSPTPPGIPVSPGSRISAANINLHSQKLIIILVTIILTFSYIH</sequence>
<accession>A0ACB9T2D1</accession>
<keyword evidence="2" id="KW-1185">Reference proteome</keyword>
<dbReference type="Proteomes" id="UP001056778">
    <property type="component" value="Chromosome 5"/>
</dbReference>